<dbReference type="InterPro" id="IPR023430">
    <property type="entry name" value="Pept_HybD-like_dom_sf"/>
</dbReference>
<gene>
    <name evidence="6" type="ORF">U7230_10505</name>
</gene>
<evidence type="ECO:0000313" key="6">
    <source>
        <dbReference type="EMBL" id="WRP16521.1"/>
    </source>
</evidence>
<dbReference type="PANTHER" id="PTHR30302:SF1">
    <property type="entry name" value="HYDROGENASE 2 MATURATION PROTEASE"/>
    <property type="match status" value="1"/>
</dbReference>
<dbReference type="SUPFAM" id="SSF53163">
    <property type="entry name" value="HybD-like"/>
    <property type="match status" value="1"/>
</dbReference>
<dbReference type="Gene3D" id="3.40.50.1450">
    <property type="entry name" value="HybD-like"/>
    <property type="match status" value="1"/>
</dbReference>
<dbReference type="GO" id="GO:0006508">
    <property type="term" value="P:proteolysis"/>
    <property type="evidence" value="ECO:0007669"/>
    <property type="project" value="UniProtKB-KW"/>
</dbReference>
<dbReference type="Proteomes" id="UP001332192">
    <property type="component" value="Chromosome"/>
</dbReference>
<dbReference type="GO" id="GO:0008233">
    <property type="term" value="F:peptidase activity"/>
    <property type="evidence" value="ECO:0007669"/>
    <property type="project" value="UniProtKB-KW"/>
</dbReference>
<dbReference type="InterPro" id="IPR000671">
    <property type="entry name" value="Peptidase_A31"/>
</dbReference>
<dbReference type="PRINTS" id="PR00446">
    <property type="entry name" value="HYDRGNUPTAKE"/>
</dbReference>
<dbReference type="NCBIfam" id="TIGR00072">
    <property type="entry name" value="hydrog_prot"/>
    <property type="match status" value="1"/>
</dbReference>
<proteinExistence type="inferred from homology"/>
<feature type="region of interest" description="Disordered" evidence="5">
    <location>
        <begin position="1"/>
        <end position="20"/>
    </location>
</feature>
<name>A0ABZ1BV22_9FIRM</name>
<evidence type="ECO:0000313" key="7">
    <source>
        <dbReference type="Proteomes" id="UP001332192"/>
    </source>
</evidence>
<reference evidence="6 7" key="1">
    <citation type="journal article" date="2024" name="Front. Microbiol.">
        <title>Novel thermophilic genera Geochorda gen. nov. and Carboxydochorda gen. nov. from the deep terrestrial subsurface reveal the ecophysiological diversity in the class Limnochordia.</title>
        <authorList>
            <person name="Karnachuk O.V."/>
            <person name="Lukina A.P."/>
            <person name="Avakyan M.R."/>
            <person name="Kadnikov V.V."/>
            <person name="Begmatov S."/>
            <person name="Beletsky A.V."/>
            <person name="Vlasova K.G."/>
            <person name="Novikov A.A."/>
            <person name="Shcherbakova V.A."/>
            <person name="Mardanov A.V."/>
            <person name="Ravin N.V."/>
        </authorList>
    </citation>
    <scope>NUCLEOTIDE SEQUENCE [LARGE SCALE GENOMIC DNA]</scope>
    <source>
        <strain evidence="6 7">L945</strain>
    </source>
</reference>
<dbReference type="EMBL" id="CP141615">
    <property type="protein sequence ID" value="WRP16521.1"/>
    <property type="molecule type" value="Genomic_DNA"/>
</dbReference>
<protein>
    <submittedName>
        <fullName evidence="6">Hydrogenase maturation protease</fullName>
    </submittedName>
</protein>
<evidence type="ECO:0000256" key="5">
    <source>
        <dbReference type="SAM" id="MobiDB-lite"/>
    </source>
</evidence>
<keyword evidence="7" id="KW-1185">Reference proteome</keyword>
<keyword evidence="2 6" id="KW-0645">Protease</keyword>
<evidence type="ECO:0000256" key="2">
    <source>
        <dbReference type="ARBA" id="ARBA00022670"/>
    </source>
</evidence>
<sequence>MRAGAGPAVRTPAHEKGCEDGPGSRAILLGLGNPLYGDDGAGIEALRLFETRYRRPPGLDVVDGGTQGIALLGIIEDAPALVIVDAMVGQAEPGTVAELEAAELIGGSGLKLSEHQVDVREVLALAAWRRRLPRRLRLVGVVAGRLDPGVGLSDPVRRALPAVVDAAAAWLRRWGVPVERRGGAGREEGR</sequence>
<keyword evidence="3" id="KW-0064">Aspartyl protease</keyword>
<organism evidence="6 7">
    <name type="scientific">Carboxydichorda subterranea</name>
    <dbReference type="NCBI Taxonomy" id="3109565"/>
    <lineage>
        <taxon>Bacteria</taxon>
        <taxon>Bacillati</taxon>
        <taxon>Bacillota</taxon>
        <taxon>Limnochordia</taxon>
        <taxon>Limnochordales</taxon>
        <taxon>Geochordaceae</taxon>
        <taxon>Carboxydichorda</taxon>
    </lineage>
</organism>
<dbReference type="PANTHER" id="PTHR30302">
    <property type="entry name" value="HYDROGENASE 1 MATURATION PROTEASE"/>
    <property type="match status" value="1"/>
</dbReference>
<keyword evidence="4" id="KW-0378">Hydrolase</keyword>
<dbReference type="RefSeq" id="WP_324715794.1">
    <property type="nucleotide sequence ID" value="NZ_CP141615.1"/>
</dbReference>
<evidence type="ECO:0000256" key="3">
    <source>
        <dbReference type="ARBA" id="ARBA00022750"/>
    </source>
</evidence>
<evidence type="ECO:0000256" key="1">
    <source>
        <dbReference type="ARBA" id="ARBA00006814"/>
    </source>
</evidence>
<accession>A0ABZ1BV22</accession>
<dbReference type="Pfam" id="PF01750">
    <property type="entry name" value="HycI"/>
    <property type="match status" value="1"/>
</dbReference>
<evidence type="ECO:0000256" key="4">
    <source>
        <dbReference type="ARBA" id="ARBA00022801"/>
    </source>
</evidence>
<comment type="similarity">
    <text evidence="1">Belongs to the peptidase A31 family.</text>
</comment>